<sequence>MLPLFDMMMQAQNGAAMDAIAKQFNLAQEQATKAMAALTPAFSAGLKRSTSNPYDFVGLMQAVASGNYAKYFEDMSKAFTPEGISDGNNVLSQLFGSKEVSRAIAAQAAQMTGIGQEIYKQMLPVMAGTLMGGLFKQSTGQMASPVNPFVNTAMGETIQKWLESTGFAPKPKAAPEPSIFDNPFTQAMQLMFSVPKPEPQQQPANPFFDNPFAKAFQEMMAGYQQPAAKPPEQPKEEPKAENDSYSEMLNAMFDSGLEVQKSYQKSLEAIFEAYRPKPAPSTENDAPAGPSTKGKK</sequence>
<keyword evidence="3" id="KW-1185">Reference proteome</keyword>
<evidence type="ECO:0000313" key="3">
    <source>
        <dbReference type="Proteomes" id="UP000717752"/>
    </source>
</evidence>
<protein>
    <submittedName>
        <fullName evidence="2">DUF937 domain-containing protein</fullName>
    </submittedName>
</protein>
<feature type="region of interest" description="Disordered" evidence="1">
    <location>
        <begin position="223"/>
        <end position="251"/>
    </location>
</feature>
<proteinExistence type="predicted"/>
<feature type="compositionally biased region" description="Basic and acidic residues" evidence="1">
    <location>
        <begin position="232"/>
        <end position="242"/>
    </location>
</feature>
<organism evidence="2 3">
    <name type="scientific">Rhizobium mesosinicum</name>
    <dbReference type="NCBI Taxonomy" id="335017"/>
    <lineage>
        <taxon>Bacteria</taxon>
        <taxon>Pseudomonadati</taxon>
        <taxon>Pseudomonadota</taxon>
        <taxon>Alphaproteobacteria</taxon>
        <taxon>Hyphomicrobiales</taxon>
        <taxon>Rhizobiaceae</taxon>
        <taxon>Rhizobium/Agrobacterium group</taxon>
        <taxon>Rhizobium</taxon>
    </lineage>
</organism>
<dbReference type="RefSeq" id="WP_220333187.1">
    <property type="nucleotide sequence ID" value="NZ_JAEUAK010000002.1"/>
</dbReference>
<accession>A0ABS7GNY6</accession>
<gene>
    <name evidence="2" type="ORF">JNB85_04385</name>
</gene>
<evidence type="ECO:0000256" key="1">
    <source>
        <dbReference type="SAM" id="MobiDB-lite"/>
    </source>
</evidence>
<dbReference type="Pfam" id="PF06078">
    <property type="entry name" value="DUF937"/>
    <property type="match status" value="1"/>
</dbReference>
<evidence type="ECO:0000313" key="2">
    <source>
        <dbReference type="EMBL" id="MBW9051651.1"/>
    </source>
</evidence>
<reference evidence="2 3" key="1">
    <citation type="journal article" date="2021" name="MBio">
        <title>Poor Competitiveness of Bradyrhizobium in Pigeon Pea Root Colonization in Indian Soils.</title>
        <authorList>
            <person name="Chalasani D."/>
            <person name="Basu A."/>
            <person name="Pullabhotla S.V.S.R.N."/>
            <person name="Jorrin B."/>
            <person name="Neal A.L."/>
            <person name="Poole P.S."/>
            <person name="Podile A.R."/>
            <person name="Tkacz A."/>
        </authorList>
    </citation>
    <scope>NUCLEOTIDE SEQUENCE [LARGE SCALE GENOMIC DNA]</scope>
    <source>
        <strain evidence="2 3">HU56</strain>
    </source>
</reference>
<comment type="caution">
    <text evidence="2">The sequence shown here is derived from an EMBL/GenBank/DDBJ whole genome shotgun (WGS) entry which is preliminary data.</text>
</comment>
<feature type="region of interest" description="Disordered" evidence="1">
    <location>
        <begin position="274"/>
        <end position="296"/>
    </location>
</feature>
<dbReference type="EMBL" id="JAEUAK010000002">
    <property type="protein sequence ID" value="MBW9051651.1"/>
    <property type="molecule type" value="Genomic_DNA"/>
</dbReference>
<name>A0ABS7GNY6_9HYPH</name>
<dbReference type="InterPro" id="IPR009282">
    <property type="entry name" value="DUF937"/>
</dbReference>
<dbReference type="Proteomes" id="UP000717752">
    <property type="component" value="Unassembled WGS sequence"/>
</dbReference>